<accession>A0ABT8GPY1</accession>
<name>A0ABT8GPY1_9BACL</name>
<dbReference type="EMBL" id="JAUHTQ010000004">
    <property type="protein sequence ID" value="MDN4493366.1"/>
    <property type="molecule type" value="Genomic_DNA"/>
</dbReference>
<protein>
    <submittedName>
        <fullName evidence="1">Uncharacterized protein</fullName>
    </submittedName>
</protein>
<comment type="caution">
    <text evidence="1">The sequence shown here is derived from an EMBL/GenBank/DDBJ whole genome shotgun (WGS) entry which is preliminary data.</text>
</comment>
<keyword evidence="2" id="KW-1185">Reference proteome</keyword>
<evidence type="ECO:0000313" key="1">
    <source>
        <dbReference type="EMBL" id="MDN4493366.1"/>
    </source>
</evidence>
<dbReference type="Proteomes" id="UP001172743">
    <property type="component" value="Unassembled WGS sequence"/>
</dbReference>
<proteinExistence type="predicted"/>
<gene>
    <name evidence="1" type="ORF">QYB95_07450</name>
</gene>
<organism evidence="1 2">
    <name type="scientific">Ureibacillus aquaedulcis</name>
    <dbReference type="NCBI Taxonomy" id="3058421"/>
    <lineage>
        <taxon>Bacteria</taxon>
        <taxon>Bacillati</taxon>
        <taxon>Bacillota</taxon>
        <taxon>Bacilli</taxon>
        <taxon>Bacillales</taxon>
        <taxon>Caryophanaceae</taxon>
        <taxon>Ureibacillus</taxon>
    </lineage>
</organism>
<reference evidence="1" key="1">
    <citation type="submission" date="2023-07" db="EMBL/GenBank/DDBJ databases">
        <title>Ureibacillus sp. isolated from freshwater well.</title>
        <authorList>
            <person name="Kirdat K."/>
            <person name="Bhatt A."/>
            <person name="Teware R."/>
            <person name="Bhavsar Y."/>
            <person name="Yadav A."/>
        </authorList>
    </citation>
    <scope>NUCLEOTIDE SEQUENCE</scope>
    <source>
        <strain evidence="1">BA0131</strain>
    </source>
</reference>
<evidence type="ECO:0000313" key="2">
    <source>
        <dbReference type="Proteomes" id="UP001172743"/>
    </source>
</evidence>
<sequence>MIQKQESNYSTPTSIQILFNNQKLEIMKVLCLLNALSSQNNKQRKVEEILFYYSIVNFELDYLFREKQKSEKDIFPSSNQYFRFQTKINEILLLMSSLKFIEVKGKISNKLDDLKVKLLKDGRVFFVDNSSDYLKALYENYIIAFNSINYSMENVKIIKEGY</sequence>
<dbReference type="RefSeq" id="WP_301137675.1">
    <property type="nucleotide sequence ID" value="NZ_JAUHTQ010000004.1"/>
</dbReference>